<name>A0AAW5ECL1_9BACI</name>
<organism evidence="4 5">
    <name type="scientific">Fredinandcohnia quinoae</name>
    <dbReference type="NCBI Taxonomy" id="2918902"/>
    <lineage>
        <taxon>Bacteria</taxon>
        <taxon>Bacillati</taxon>
        <taxon>Bacillota</taxon>
        <taxon>Bacilli</taxon>
        <taxon>Bacillales</taxon>
        <taxon>Bacillaceae</taxon>
        <taxon>Fredinandcohnia</taxon>
    </lineage>
</organism>
<proteinExistence type="inferred from homology"/>
<keyword evidence="3 4" id="KW-0378">Hydrolase</keyword>
<dbReference type="GO" id="GO:0016787">
    <property type="term" value="F:hydrolase activity"/>
    <property type="evidence" value="ECO:0007669"/>
    <property type="project" value="UniProtKB-KW"/>
</dbReference>
<dbReference type="InterPro" id="IPR023198">
    <property type="entry name" value="PGP-like_dom2"/>
</dbReference>
<comment type="similarity">
    <text evidence="1">Belongs to the HAD-like hydrolase superfamily. CbbY/CbbZ/Gph/YieH family.</text>
</comment>
<dbReference type="RefSeq" id="WP_240257554.1">
    <property type="nucleotide sequence ID" value="NZ_JAKTTI010000048.1"/>
</dbReference>
<dbReference type="PANTHER" id="PTHR18901:SF38">
    <property type="entry name" value="PSEUDOURIDINE-5'-PHOSPHATASE"/>
    <property type="match status" value="1"/>
</dbReference>
<dbReference type="Gene3D" id="1.10.150.240">
    <property type="entry name" value="Putative phosphatase, domain 2"/>
    <property type="match status" value="1"/>
</dbReference>
<protein>
    <submittedName>
        <fullName evidence="4">HAD family hydrolase</fullName>
    </submittedName>
</protein>
<dbReference type="NCBIfam" id="TIGR01549">
    <property type="entry name" value="HAD-SF-IA-v1"/>
    <property type="match status" value="1"/>
</dbReference>
<dbReference type="Pfam" id="PF13419">
    <property type="entry name" value="HAD_2"/>
    <property type="match status" value="1"/>
</dbReference>
<gene>
    <name evidence="4" type="ORF">MJG50_20065</name>
</gene>
<evidence type="ECO:0000256" key="1">
    <source>
        <dbReference type="ARBA" id="ARBA00006171"/>
    </source>
</evidence>
<dbReference type="SFLD" id="SFLDG01135">
    <property type="entry name" value="C1.5.6:_HAD__Beta-PGM__Phospha"/>
    <property type="match status" value="1"/>
</dbReference>
<dbReference type="FunFam" id="3.40.50.1000:FF:000036">
    <property type="entry name" value="HAD family hydrolase"/>
    <property type="match status" value="1"/>
</dbReference>
<dbReference type="SUPFAM" id="SSF56784">
    <property type="entry name" value="HAD-like"/>
    <property type="match status" value="1"/>
</dbReference>
<dbReference type="EMBL" id="JAKTTI010000048">
    <property type="protein sequence ID" value="MCH1627637.1"/>
    <property type="molecule type" value="Genomic_DNA"/>
</dbReference>
<evidence type="ECO:0000313" key="4">
    <source>
        <dbReference type="EMBL" id="MCH1627637.1"/>
    </source>
</evidence>
<keyword evidence="5" id="KW-1185">Reference proteome</keyword>
<accession>A0AAW5ECL1</accession>
<dbReference type="Proteomes" id="UP001431131">
    <property type="component" value="Unassembled WGS sequence"/>
</dbReference>
<dbReference type="SFLD" id="SFLDG01129">
    <property type="entry name" value="C1.5:_HAD__Beta-PGM__Phosphata"/>
    <property type="match status" value="1"/>
</dbReference>
<dbReference type="PRINTS" id="PR00413">
    <property type="entry name" value="HADHALOGNASE"/>
</dbReference>
<dbReference type="NCBIfam" id="TIGR01509">
    <property type="entry name" value="HAD-SF-IA-v3"/>
    <property type="match status" value="1"/>
</dbReference>
<keyword evidence="2" id="KW-0479">Metal-binding</keyword>
<dbReference type="InterPro" id="IPR023214">
    <property type="entry name" value="HAD_sf"/>
</dbReference>
<dbReference type="InterPro" id="IPR006439">
    <property type="entry name" value="HAD-SF_hydro_IA"/>
</dbReference>
<dbReference type="SFLD" id="SFLDS00003">
    <property type="entry name" value="Haloacid_Dehalogenase"/>
    <property type="match status" value="1"/>
</dbReference>
<comment type="caution">
    <text evidence="4">The sequence shown here is derived from an EMBL/GenBank/DDBJ whole genome shotgun (WGS) entry which is preliminary data.</text>
</comment>
<dbReference type="PANTHER" id="PTHR18901">
    <property type="entry name" value="2-DEOXYGLUCOSE-6-PHOSPHATE PHOSPHATASE 2"/>
    <property type="match status" value="1"/>
</dbReference>
<reference evidence="4" key="1">
    <citation type="submission" date="2022-02" db="EMBL/GenBank/DDBJ databases">
        <title>Fredinandcohnia quinoae sp. nov. isolated from Chenopodium quinoa seeds.</title>
        <authorList>
            <person name="Saati-Santamaria Z."/>
            <person name="Flores-Felix J.D."/>
            <person name="Igual J.M."/>
            <person name="Velazquez E."/>
            <person name="Garcia-Fraile P."/>
            <person name="Martinez-Molina E."/>
        </authorList>
    </citation>
    <scope>NUCLEOTIDE SEQUENCE</scope>
    <source>
        <strain evidence="4">SECRCQ15</strain>
    </source>
</reference>
<dbReference type="Gene3D" id="3.40.50.1000">
    <property type="entry name" value="HAD superfamily/HAD-like"/>
    <property type="match status" value="1"/>
</dbReference>
<dbReference type="CDD" id="cd16423">
    <property type="entry name" value="HAD_BPGM-like"/>
    <property type="match status" value="1"/>
</dbReference>
<dbReference type="InterPro" id="IPR036412">
    <property type="entry name" value="HAD-like_sf"/>
</dbReference>
<dbReference type="AlphaFoldDB" id="A0AAW5ECL1"/>
<evidence type="ECO:0000256" key="3">
    <source>
        <dbReference type="ARBA" id="ARBA00022801"/>
    </source>
</evidence>
<evidence type="ECO:0000313" key="5">
    <source>
        <dbReference type="Proteomes" id="UP001431131"/>
    </source>
</evidence>
<dbReference type="InterPro" id="IPR041492">
    <property type="entry name" value="HAD_2"/>
</dbReference>
<sequence>MINAVIFDFDGLIFDTESHEYNVLNEIFQEHGSELPLPVWGKVIGTQAGFKPLLYLEEQLGEKLDQDMLEKLLNERFQERLKNEGPLPGVVEYLKAAKESGLKIGLASSSTYEWVSSHLKNLCLFDYFECIRTSDDVEEVKPNPSLYLKAASCLGVEPEECLVFEDSANGALAAKRAGMYCVIVPNEVTKDLNFCEVDDRIDSMAVIELKQLIAKIENRT</sequence>
<dbReference type="GO" id="GO:0046872">
    <property type="term" value="F:metal ion binding"/>
    <property type="evidence" value="ECO:0007669"/>
    <property type="project" value="UniProtKB-KW"/>
</dbReference>
<evidence type="ECO:0000256" key="2">
    <source>
        <dbReference type="ARBA" id="ARBA00022723"/>
    </source>
</evidence>